<evidence type="ECO:0000313" key="2">
    <source>
        <dbReference type="Proteomes" id="UP001147695"/>
    </source>
</evidence>
<sequence>MSTDIKADALLELEILASWVSQSAEMKEEKGKKNLLTCVDKAREAKARPLLEKLGYATIRNHFALLLRICGKASIEKPENDNRTLLFFPLSGNVLVAGEVLKAGNYIELTKTLDIDAQMDYCPPLVSCSAIKLNVVELKVVGPNVVGLNAVGLNAVGLNVVELNVVELNVVDLLNVVELKVVGPNVVGLNAVGLNVVGLNVVELNVVELNVVDLVIR</sequence>
<dbReference type="Proteomes" id="UP001147695">
    <property type="component" value="Unassembled WGS sequence"/>
</dbReference>
<dbReference type="AlphaFoldDB" id="A0A9W9U9Y7"/>
<reference evidence="1" key="2">
    <citation type="journal article" date="2023" name="IMA Fungus">
        <title>Comparative genomic study of the Penicillium genus elucidates a diverse pangenome and 15 lateral gene transfer events.</title>
        <authorList>
            <person name="Petersen C."/>
            <person name="Sorensen T."/>
            <person name="Nielsen M.R."/>
            <person name="Sondergaard T.E."/>
            <person name="Sorensen J.L."/>
            <person name="Fitzpatrick D.A."/>
            <person name="Frisvad J.C."/>
            <person name="Nielsen K.L."/>
        </authorList>
    </citation>
    <scope>NUCLEOTIDE SEQUENCE</scope>
    <source>
        <strain evidence="1">IBT 35673</strain>
    </source>
</reference>
<dbReference type="EMBL" id="JAPZBQ010000005">
    <property type="protein sequence ID" value="KAJ5328746.1"/>
    <property type="molecule type" value="Genomic_DNA"/>
</dbReference>
<evidence type="ECO:0000313" key="1">
    <source>
        <dbReference type="EMBL" id="KAJ5328746.1"/>
    </source>
</evidence>
<gene>
    <name evidence="1" type="ORF">N7452_009136</name>
</gene>
<accession>A0A9W9U9Y7</accession>
<name>A0A9W9U9Y7_PENBR</name>
<protein>
    <submittedName>
        <fullName evidence="1">Uncharacterized protein</fullName>
    </submittedName>
</protein>
<reference evidence="1" key="1">
    <citation type="submission" date="2022-12" db="EMBL/GenBank/DDBJ databases">
        <authorList>
            <person name="Petersen C."/>
        </authorList>
    </citation>
    <scope>NUCLEOTIDE SEQUENCE</scope>
    <source>
        <strain evidence="1">IBT 35673</strain>
    </source>
</reference>
<organism evidence="1 2">
    <name type="scientific">Penicillium brevicompactum</name>
    <dbReference type="NCBI Taxonomy" id="5074"/>
    <lineage>
        <taxon>Eukaryota</taxon>
        <taxon>Fungi</taxon>
        <taxon>Dikarya</taxon>
        <taxon>Ascomycota</taxon>
        <taxon>Pezizomycotina</taxon>
        <taxon>Eurotiomycetes</taxon>
        <taxon>Eurotiomycetidae</taxon>
        <taxon>Eurotiales</taxon>
        <taxon>Aspergillaceae</taxon>
        <taxon>Penicillium</taxon>
    </lineage>
</organism>
<proteinExistence type="predicted"/>
<comment type="caution">
    <text evidence="1">The sequence shown here is derived from an EMBL/GenBank/DDBJ whole genome shotgun (WGS) entry which is preliminary data.</text>
</comment>